<keyword evidence="5" id="KW-0680">Restriction system</keyword>
<dbReference type="SUPFAM" id="SSF53335">
    <property type="entry name" value="S-adenosyl-L-methionine-dependent methyltransferases"/>
    <property type="match status" value="1"/>
</dbReference>
<evidence type="ECO:0000256" key="8">
    <source>
        <dbReference type="RuleBase" id="RU000416"/>
    </source>
</evidence>
<keyword evidence="2 7" id="KW-0489">Methyltransferase</keyword>
<dbReference type="RefSeq" id="WP_369618323.1">
    <property type="nucleotide sequence ID" value="NZ_AP031573.1"/>
</dbReference>
<evidence type="ECO:0000256" key="2">
    <source>
        <dbReference type="ARBA" id="ARBA00022603"/>
    </source>
</evidence>
<accession>A0AAT9H1B9</accession>
<dbReference type="Pfam" id="PF00145">
    <property type="entry name" value="DNA_methylase"/>
    <property type="match status" value="2"/>
</dbReference>
<dbReference type="GO" id="GO:0003886">
    <property type="term" value="F:DNA (cytosine-5-)-methyltransferase activity"/>
    <property type="evidence" value="ECO:0007669"/>
    <property type="project" value="UniProtKB-EC"/>
</dbReference>
<dbReference type="InterPro" id="IPR050390">
    <property type="entry name" value="C5-Methyltransferase"/>
</dbReference>
<dbReference type="Gene3D" id="3.90.120.10">
    <property type="entry name" value="DNA Methylase, subunit A, domain 2"/>
    <property type="match status" value="1"/>
</dbReference>
<dbReference type="PANTHER" id="PTHR10629:SF52">
    <property type="entry name" value="DNA (CYTOSINE-5)-METHYLTRANSFERASE 1"/>
    <property type="match status" value="1"/>
</dbReference>
<evidence type="ECO:0000256" key="3">
    <source>
        <dbReference type="ARBA" id="ARBA00022679"/>
    </source>
</evidence>
<dbReference type="GO" id="GO:0032259">
    <property type="term" value="P:methylation"/>
    <property type="evidence" value="ECO:0007669"/>
    <property type="project" value="UniProtKB-KW"/>
</dbReference>
<proteinExistence type="inferred from homology"/>
<dbReference type="InterPro" id="IPR029063">
    <property type="entry name" value="SAM-dependent_MTases_sf"/>
</dbReference>
<evidence type="ECO:0000313" key="9">
    <source>
        <dbReference type="EMBL" id="BFM43261.1"/>
    </source>
</evidence>
<reference evidence="9" key="1">
    <citation type="submission" date="2024-05" db="EMBL/GenBank/DDBJ databases">
        <title>Whole-Genome Sequence of CFS9, a Potential Fish Probiotic Isolated from the Body Surface of Silurus asotus.</title>
        <authorList>
            <person name="Kojima M."/>
            <person name="Tobioka K."/>
            <person name="Yokota K."/>
            <person name="Nakatani H."/>
            <person name="Hori K."/>
            <person name="Tamaru Y."/>
            <person name="Okazaki F."/>
        </authorList>
    </citation>
    <scope>NUCLEOTIDE SEQUENCE</scope>
    <source>
        <strain evidence="9">CFS9</strain>
    </source>
</reference>
<comment type="catalytic activity">
    <reaction evidence="6">
        <text>a 2'-deoxycytidine in DNA + S-adenosyl-L-methionine = a 5-methyl-2'-deoxycytidine in DNA + S-adenosyl-L-homocysteine + H(+)</text>
        <dbReference type="Rhea" id="RHEA:13681"/>
        <dbReference type="Rhea" id="RHEA-COMP:11369"/>
        <dbReference type="Rhea" id="RHEA-COMP:11370"/>
        <dbReference type="ChEBI" id="CHEBI:15378"/>
        <dbReference type="ChEBI" id="CHEBI:57856"/>
        <dbReference type="ChEBI" id="CHEBI:59789"/>
        <dbReference type="ChEBI" id="CHEBI:85452"/>
        <dbReference type="ChEBI" id="CHEBI:85454"/>
        <dbReference type="EC" id="2.1.1.37"/>
    </reaction>
</comment>
<dbReference type="NCBIfam" id="TIGR00675">
    <property type="entry name" value="dcm"/>
    <property type="match status" value="1"/>
</dbReference>
<dbReference type="PANTHER" id="PTHR10629">
    <property type="entry name" value="CYTOSINE-SPECIFIC METHYLTRANSFERASE"/>
    <property type="match status" value="1"/>
</dbReference>
<comment type="similarity">
    <text evidence="7 8">Belongs to the class I-like SAM-binding methyltransferase superfamily. C5-methyltransferase family.</text>
</comment>
<dbReference type="GO" id="GO:0009307">
    <property type="term" value="P:DNA restriction-modification system"/>
    <property type="evidence" value="ECO:0007669"/>
    <property type="project" value="UniProtKB-KW"/>
</dbReference>
<evidence type="ECO:0000256" key="6">
    <source>
        <dbReference type="ARBA" id="ARBA00047422"/>
    </source>
</evidence>
<evidence type="ECO:0000256" key="1">
    <source>
        <dbReference type="ARBA" id="ARBA00011975"/>
    </source>
</evidence>
<dbReference type="PRINTS" id="PR00105">
    <property type="entry name" value="C5METTRFRASE"/>
</dbReference>
<dbReference type="EC" id="2.1.1.37" evidence="1"/>
<evidence type="ECO:0000256" key="5">
    <source>
        <dbReference type="ARBA" id="ARBA00022747"/>
    </source>
</evidence>
<dbReference type="GO" id="GO:0003677">
    <property type="term" value="F:DNA binding"/>
    <property type="evidence" value="ECO:0007669"/>
    <property type="project" value="TreeGrafter"/>
</dbReference>
<keyword evidence="3 7" id="KW-0808">Transferase</keyword>
<evidence type="ECO:0000256" key="7">
    <source>
        <dbReference type="PROSITE-ProRule" id="PRU01016"/>
    </source>
</evidence>
<dbReference type="InterPro" id="IPR001525">
    <property type="entry name" value="C5_MeTfrase"/>
</dbReference>
<dbReference type="PROSITE" id="PS51679">
    <property type="entry name" value="SAM_MT_C5"/>
    <property type="match status" value="1"/>
</dbReference>
<sequence>MPIPIIDIFAGPGGLAEGFSSLTNDEGNRIFEISLSVEKDENAHKTLKLRSFYRQFPIGNLPDDYYKFVKGEITITQLYNNHPDASNRADEEAWCGTLGKPDKKDLNGVSDEEVDKRIERALNGNQNWVLIGGPPCQAYSLVGRARRQELTLNEETDKRVGLYKEYLRILARHNPSVFVMENVKGILSAETEKTNVFTKILSDLKNPLDACLSEGTFIDNDQNVRYRIYSLTVEPKGFDQEGNPIFEPRDYIIKSEDYGIPQKRHRVILLGIREDVNGPINILQKKNQVTLESIIGNLPIIRSGITKSFTHSEMVSDKDGKLKKKRFYQNIEDSEQNWQNHIVEFNKVINELVPEENSKTKQNFPTSLGTPFFSTSKSKISQSHPLFNWYNDNQLGGVLQHVSRKHLLEDLKRYLFAARYTKLNQNFPRLEDYKKAGDNLLPDHENVESGKFTDRFRVQLPNIPATTVTSHISKDGHYFIHYDPLQCRSLTVREAARIQTFPDNYYFCGERTSQFHQVGNAVPPYLAYQIAQIVHNFLNPISKDEIVIQEIAEINGN</sequence>
<dbReference type="GO" id="GO:0044027">
    <property type="term" value="P:negative regulation of gene expression via chromosomal CpG island methylation"/>
    <property type="evidence" value="ECO:0007669"/>
    <property type="project" value="TreeGrafter"/>
</dbReference>
<organism evidence="9">
    <name type="scientific">Flavobacterium sp. CFS9</name>
    <dbReference type="NCBI Taxonomy" id="3143118"/>
    <lineage>
        <taxon>Bacteria</taxon>
        <taxon>Pseudomonadati</taxon>
        <taxon>Bacteroidota</taxon>
        <taxon>Flavobacteriia</taxon>
        <taxon>Flavobacteriales</taxon>
        <taxon>Flavobacteriaceae</taxon>
        <taxon>Flavobacterium</taxon>
    </lineage>
</organism>
<evidence type="ECO:0000256" key="4">
    <source>
        <dbReference type="ARBA" id="ARBA00022691"/>
    </source>
</evidence>
<protein>
    <recommendedName>
        <fullName evidence="1">DNA (cytosine-5-)-methyltransferase</fullName>
        <ecNumber evidence="1">2.1.1.37</ecNumber>
    </recommendedName>
</protein>
<gene>
    <name evidence="9" type="ORF">CFS9_19020</name>
</gene>
<name>A0AAT9H1B9_9FLAO</name>
<feature type="active site" evidence="7">
    <location>
        <position position="136"/>
    </location>
</feature>
<dbReference type="AlphaFoldDB" id="A0AAT9H1B9"/>
<dbReference type="EMBL" id="AP031573">
    <property type="protein sequence ID" value="BFM43261.1"/>
    <property type="molecule type" value="Genomic_DNA"/>
</dbReference>
<keyword evidence="4 7" id="KW-0949">S-adenosyl-L-methionine</keyword>
<dbReference type="Gene3D" id="3.40.50.150">
    <property type="entry name" value="Vaccinia Virus protein VP39"/>
    <property type="match status" value="1"/>
</dbReference>